<dbReference type="AlphaFoldDB" id="A0A4Z2HT61"/>
<accession>A0A4Z2HT61</accession>
<dbReference type="EMBL" id="SRLO01000185">
    <property type="protein sequence ID" value="TNN68731.1"/>
    <property type="molecule type" value="Genomic_DNA"/>
</dbReference>
<name>A0A4Z2HT61_9TELE</name>
<protein>
    <submittedName>
        <fullName evidence="1">Uncharacterized protein</fullName>
    </submittedName>
</protein>
<comment type="caution">
    <text evidence="1">The sequence shown here is derived from an EMBL/GenBank/DDBJ whole genome shotgun (WGS) entry which is preliminary data.</text>
</comment>
<keyword evidence="2" id="KW-1185">Reference proteome</keyword>
<gene>
    <name evidence="1" type="ORF">EYF80_021043</name>
</gene>
<dbReference type="Proteomes" id="UP000314294">
    <property type="component" value="Unassembled WGS sequence"/>
</dbReference>
<sequence length="127" mass="14796">MVRYVQALSSDQLHVMSLQGRLDCVMLDAADRSLTADLRGASGRSSSRRWYPRLDTGRKAKMNRNIRRAQLTGFLVKWKQVQDCCRDWFHRRKEGRIPVRSGDVNVKRQDSVRRRNPAARSLGFEYT</sequence>
<proteinExistence type="predicted"/>
<evidence type="ECO:0000313" key="2">
    <source>
        <dbReference type="Proteomes" id="UP000314294"/>
    </source>
</evidence>
<reference evidence="1 2" key="1">
    <citation type="submission" date="2019-03" db="EMBL/GenBank/DDBJ databases">
        <title>First draft genome of Liparis tanakae, snailfish: a comprehensive survey of snailfish specific genes.</title>
        <authorList>
            <person name="Kim W."/>
            <person name="Song I."/>
            <person name="Jeong J.-H."/>
            <person name="Kim D."/>
            <person name="Kim S."/>
            <person name="Ryu S."/>
            <person name="Song J.Y."/>
            <person name="Lee S.K."/>
        </authorList>
    </citation>
    <scope>NUCLEOTIDE SEQUENCE [LARGE SCALE GENOMIC DNA]</scope>
    <source>
        <tissue evidence="1">Muscle</tissue>
    </source>
</reference>
<evidence type="ECO:0000313" key="1">
    <source>
        <dbReference type="EMBL" id="TNN68731.1"/>
    </source>
</evidence>
<organism evidence="1 2">
    <name type="scientific">Liparis tanakae</name>
    <name type="common">Tanaka's snailfish</name>
    <dbReference type="NCBI Taxonomy" id="230148"/>
    <lineage>
        <taxon>Eukaryota</taxon>
        <taxon>Metazoa</taxon>
        <taxon>Chordata</taxon>
        <taxon>Craniata</taxon>
        <taxon>Vertebrata</taxon>
        <taxon>Euteleostomi</taxon>
        <taxon>Actinopterygii</taxon>
        <taxon>Neopterygii</taxon>
        <taxon>Teleostei</taxon>
        <taxon>Neoteleostei</taxon>
        <taxon>Acanthomorphata</taxon>
        <taxon>Eupercaria</taxon>
        <taxon>Perciformes</taxon>
        <taxon>Cottioidei</taxon>
        <taxon>Cottales</taxon>
        <taxon>Liparidae</taxon>
        <taxon>Liparis</taxon>
    </lineage>
</organism>